<proteinExistence type="predicted"/>
<evidence type="ECO:0000313" key="1">
    <source>
        <dbReference type="EMBL" id="KPW93257.1"/>
    </source>
</evidence>
<organism evidence="1 2">
    <name type="scientific">Pseudomonas syringae pv. coryli</name>
    <dbReference type="NCBI Taxonomy" id="317659"/>
    <lineage>
        <taxon>Bacteria</taxon>
        <taxon>Pseudomonadati</taxon>
        <taxon>Pseudomonadota</taxon>
        <taxon>Gammaproteobacteria</taxon>
        <taxon>Pseudomonadales</taxon>
        <taxon>Pseudomonadaceae</taxon>
        <taxon>Pseudomonas</taxon>
    </lineage>
</organism>
<feature type="non-terminal residue" evidence="1">
    <location>
        <position position="103"/>
    </location>
</feature>
<evidence type="ECO:0000313" key="2">
    <source>
        <dbReference type="Proteomes" id="UP000051335"/>
    </source>
</evidence>
<protein>
    <submittedName>
        <fullName evidence="1">Outer membrane auto transporter barrel</fullName>
    </submittedName>
</protein>
<dbReference type="AlphaFoldDB" id="A0A0P9S5R5"/>
<dbReference type="EMBL" id="LJQC01000801">
    <property type="protein sequence ID" value="KPW93257.1"/>
    <property type="molecule type" value="Genomic_DNA"/>
</dbReference>
<dbReference type="SUPFAM" id="SSF51126">
    <property type="entry name" value="Pectin lyase-like"/>
    <property type="match status" value="1"/>
</dbReference>
<gene>
    <name evidence="1" type="ORF">ALO75_05208</name>
</gene>
<accession>A0A0P9S5R5</accession>
<name>A0A0P9S5R5_9PSED</name>
<reference evidence="1 2" key="1">
    <citation type="submission" date="2015-09" db="EMBL/GenBank/DDBJ databases">
        <title>Genome announcement of multiple Pseudomonas syringae strains.</title>
        <authorList>
            <person name="Thakur S."/>
            <person name="Wang P.W."/>
            <person name="Gong Y."/>
            <person name="Weir B.S."/>
            <person name="Guttman D.S."/>
        </authorList>
    </citation>
    <scope>NUCLEOTIDE SEQUENCE [LARGE SCALE GENOMIC DNA]</scope>
    <source>
        <strain evidence="1 2">ICMP17001</strain>
    </source>
</reference>
<dbReference type="Proteomes" id="UP000051335">
    <property type="component" value="Unassembled WGS sequence"/>
</dbReference>
<comment type="caution">
    <text evidence="1">The sequence shown here is derived from an EMBL/GenBank/DDBJ whole genome shotgun (WGS) entry which is preliminary data.</text>
</comment>
<sequence>MTFDNTVSSQPGRYANWETVNVSNGSQLNLAGTLVLGDNVSNTGVLNIDSTSTLLSTSGSVAPFSAGSLASLENAGILDVSDAGRSLTGTLTVTGNYTGQNGR</sequence>
<keyword evidence="2" id="KW-1185">Reference proteome</keyword>
<dbReference type="InterPro" id="IPR011050">
    <property type="entry name" value="Pectin_lyase_fold/virulence"/>
</dbReference>